<evidence type="ECO:0000313" key="13">
    <source>
        <dbReference type="Proteomes" id="UP001152888"/>
    </source>
</evidence>
<evidence type="ECO:0000256" key="11">
    <source>
        <dbReference type="SAM" id="Phobius"/>
    </source>
</evidence>
<comment type="caution">
    <text evidence="12">The sequence shown here is derived from an EMBL/GenBank/DDBJ whole genome shotgun (WGS) entry which is preliminary data.</text>
</comment>
<keyword evidence="8 11" id="KW-0472">Membrane</keyword>
<comment type="similarity">
    <text evidence="2">Belongs to the complex I NDUFA11 subunit family.</text>
</comment>
<accession>A0A9P0JNS1</accession>
<proteinExistence type="inferred from homology"/>
<gene>
    <name evidence="12" type="ORF">ACAOBT_LOCUS2533</name>
</gene>
<evidence type="ECO:0000256" key="4">
    <source>
        <dbReference type="ARBA" id="ARBA00022692"/>
    </source>
</evidence>
<organism evidence="12 13">
    <name type="scientific">Acanthoscelides obtectus</name>
    <name type="common">Bean weevil</name>
    <name type="synonym">Bruchus obtectus</name>
    <dbReference type="NCBI Taxonomy" id="200917"/>
    <lineage>
        <taxon>Eukaryota</taxon>
        <taxon>Metazoa</taxon>
        <taxon>Ecdysozoa</taxon>
        <taxon>Arthropoda</taxon>
        <taxon>Hexapoda</taxon>
        <taxon>Insecta</taxon>
        <taxon>Pterygota</taxon>
        <taxon>Neoptera</taxon>
        <taxon>Endopterygota</taxon>
        <taxon>Coleoptera</taxon>
        <taxon>Polyphaga</taxon>
        <taxon>Cucujiformia</taxon>
        <taxon>Chrysomeloidea</taxon>
        <taxon>Chrysomelidae</taxon>
        <taxon>Bruchinae</taxon>
        <taxon>Bruchini</taxon>
        <taxon>Acanthoscelides</taxon>
    </lineage>
</organism>
<evidence type="ECO:0000256" key="1">
    <source>
        <dbReference type="ARBA" id="ARBA00004292"/>
    </source>
</evidence>
<evidence type="ECO:0000256" key="9">
    <source>
        <dbReference type="ARBA" id="ARBA00030608"/>
    </source>
</evidence>
<dbReference type="GO" id="GO:0006120">
    <property type="term" value="P:mitochondrial electron transport, NADH to ubiquinone"/>
    <property type="evidence" value="ECO:0007669"/>
    <property type="project" value="InterPro"/>
</dbReference>
<evidence type="ECO:0000256" key="3">
    <source>
        <dbReference type="ARBA" id="ARBA00018191"/>
    </source>
</evidence>
<sequence>MSEIKPRRYFDRYFDTPDGQETFKKLWLAIKPAIATSFFVGTADVLLYSHPKGYLETLGRYGYMSFPIIGATTAFVCTTNAAASIRGKDDLLNWFLGGFAAGAMMGVWRRRVMTGWNMGMLFGILAIGKKYAVQNGWDVTPRNPPIASRGIWDWDFTLTAERPRNWTTGKDS</sequence>
<evidence type="ECO:0000256" key="6">
    <source>
        <dbReference type="ARBA" id="ARBA00022989"/>
    </source>
</evidence>
<dbReference type="Proteomes" id="UP001152888">
    <property type="component" value="Unassembled WGS sequence"/>
</dbReference>
<protein>
    <recommendedName>
        <fullName evidence="3">NADH dehydrogenase [ubiquinone] 1 alpha subcomplex subunit 11</fullName>
    </recommendedName>
    <alternativeName>
        <fullName evidence="9">Complex I-B14.7</fullName>
    </alternativeName>
    <alternativeName>
        <fullName evidence="10">NADH-ubiquinone oxidoreductase subunit B14.7</fullName>
    </alternativeName>
</protein>
<evidence type="ECO:0000256" key="2">
    <source>
        <dbReference type="ARBA" id="ARBA00008699"/>
    </source>
</evidence>
<keyword evidence="13" id="KW-1185">Reference proteome</keyword>
<dbReference type="PANTHER" id="PTHR21382:SF1">
    <property type="entry name" value="NADH DEHYDROGENASE [UBIQUINONE] 1 ALPHA SUBCOMPLEX SUBUNIT 11"/>
    <property type="match status" value="1"/>
</dbReference>
<dbReference type="GO" id="GO:0045271">
    <property type="term" value="C:respiratory chain complex I"/>
    <property type="evidence" value="ECO:0007669"/>
    <property type="project" value="InterPro"/>
</dbReference>
<reference evidence="12" key="1">
    <citation type="submission" date="2022-03" db="EMBL/GenBank/DDBJ databases">
        <authorList>
            <person name="Sayadi A."/>
        </authorList>
    </citation>
    <scope>NUCLEOTIDE SEQUENCE</scope>
</reference>
<feature type="transmembrane region" description="Helical" evidence="11">
    <location>
        <begin position="26"/>
        <end position="49"/>
    </location>
</feature>
<evidence type="ECO:0000256" key="5">
    <source>
        <dbReference type="ARBA" id="ARBA00022792"/>
    </source>
</evidence>
<evidence type="ECO:0000256" key="8">
    <source>
        <dbReference type="ARBA" id="ARBA00023136"/>
    </source>
</evidence>
<dbReference type="AlphaFoldDB" id="A0A9P0JNS1"/>
<dbReference type="PANTHER" id="PTHR21382">
    <property type="entry name" value="NADH-UBIQUINONE OXIDOREDUCTASE SUBUNIT"/>
    <property type="match status" value="1"/>
</dbReference>
<keyword evidence="6 11" id="KW-1133">Transmembrane helix</keyword>
<evidence type="ECO:0000256" key="10">
    <source>
        <dbReference type="ARBA" id="ARBA00031497"/>
    </source>
</evidence>
<dbReference type="EMBL" id="CAKOFQ010006676">
    <property type="protein sequence ID" value="CAH1958222.1"/>
    <property type="molecule type" value="Genomic_DNA"/>
</dbReference>
<dbReference type="InterPro" id="IPR039205">
    <property type="entry name" value="NDUFA11"/>
</dbReference>
<dbReference type="OrthoDB" id="1913277at2759"/>
<evidence type="ECO:0000256" key="7">
    <source>
        <dbReference type="ARBA" id="ARBA00023128"/>
    </source>
</evidence>
<keyword evidence="4 11" id="KW-0812">Transmembrane</keyword>
<keyword evidence="7" id="KW-0496">Mitochondrion</keyword>
<dbReference type="GO" id="GO:0005743">
    <property type="term" value="C:mitochondrial inner membrane"/>
    <property type="evidence" value="ECO:0007669"/>
    <property type="project" value="UniProtKB-SubCell"/>
</dbReference>
<name>A0A9P0JNS1_ACAOB</name>
<evidence type="ECO:0000313" key="12">
    <source>
        <dbReference type="EMBL" id="CAH1958222.1"/>
    </source>
</evidence>
<comment type="subcellular location">
    <subcellularLocation>
        <location evidence="1">Mitochondrion inner membrane</location>
        <topology evidence="1">Multi-pass membrane protein</topology>
        <orientation evidence="1">Matrix side</orientation>
    </subcellularLocation>
</comment>
<feature type="transmembrane region" description="Helical" evidence="11">
    <location>
        <begin position="91"/>
        <end position="108"/>
    </location>
</feature>
<keyword evidence="5" id="KW-0999">Mitochondrion inner membrane</keyword>
<feature type="transmembrane region" description="Helical" evidence="11">
    <location>
        <begin position="61"/>
        <end position="85"/>
    </location>
</feature>